<protein>
    <recommendedName>
        <fullName evidence="4">DUF2627 domain-containing protein</fullName>
    </recommendedName>
</protein>
<sequence>MLRLISWLILIGIFLLAGYGLNLIRVAVMDKIADPSAIIWWRVLIGSFLMVGGLSFLGGFLFYRDKKQGRVRKPVWKIKKEQEKRQRQQQESK</sequence>
<dbReference type="AlphaFoldDB" id="A0A7I8DAL4"/>
<accession>A0A7I8DAL4</accession>
<keyword evidence="3" id="KW-1185">Reference proteome</keyword>
<dbReference type="Proteomes" id="UP000593802">
    <property type="component" value="Chromosome"/>
</dbReference>
<gene>
    <name evidence="2" type="ORF">skT53_08410</name>
</gene>
<evidence type="ECO:0000313" key="2">
    <source>
        <dbReference type="EMBL" id="BCJ85856.1"/>
    </source>
</evidence>
<feature type="transmembrane region" description="Helical" evidence="1">
    <location>
        <begin position="7"/>
        <end position="27"/>
    </location>
</feature>
<dbReference type="Pfam" id="PF11118">
    <property type="entry name" value="DUF2627"/>
    <property type="match status" value="1"/>
</dbReference>
<name>A0A7I8DAL4_9BACL</name>
<evidence type="ECO:0000256" key="1">
    <source>
        <dbReference type="SAM" id="Phobius"/>
    </source>
</evidence>
<dbReference type="EMBL" id="AP023366">
    <property type="protein sequence ID" value="BCJ85856.1"/>
    <property type="molecule type" value="Genomic_DNA"/>
</dbReference>
<dbReference type="RefSeq" id="WP_200759923.1">
    <property type="nucleotide sequence ID" value="NZ_AP023366.1"/>
</dbReference>
<keyword evidence="1" id="KW-0812">Transmembrane</keyword>
<evidence type="ECO:0008006" key="4">
    <source>
        <dbReference type="Google" id="ProtNLM"/>
    </source>
</evidence>
<dbReference type="KEGG" id="eff:skT53_08410"/>
<keyword evidence="1" id="KW-0472">Membrane</keyword>
<proteinExistence type="predicted"/>
<feature type="transmembrane region" description="Helical" evidence="1">
    <location>
        <begin position="39"/>
        <end position="63"/>
    </location>
</feature>
<dbReference type="InterPro" id="IPR020138">
    <property type="entry name" value="Uncharacterised_YqzF"/>
</dbReference>
<reference evidence="2 3" key="1">
    <citation type="submission" date="2020-08" db="EMBL/GenBank/DDBJ databases">
        <title>Complete Genome Sequence of Effusibacillus dendaii Strain skT53, Isolated from Farmland soil.</title>
        <authorList>
            <person name="Konishi T."/>
            <person name="Kawasaki H."/>
        </authorList>
    </citation>
    <scope>NUCLEOTIDE SEQUENCE [LARGE SCALE GENOMIC DNA]</scope>
    <source>
        <strain evidence="3">skT53</strain>
    </source>
</reference>
<evidence type="ECO:0000313" key="3">
    <source>
        <dbReference type="Proteomes" id="UP000593802"/>
    </source>
</evidence>
<organism evidence="2 3">
    <name type="scientific">Effusibacillus dendaii</name>
    <dbReference type="NCBI Taxonomy" id="2743772"/>
    <lineage>
        <taxon>Bacteria</taxon>
        <taxon>Bacillati</taxon>
        <taxon>Bacillota</taxon>
        <taxon>Bacilli</taxon>
        <taxon>Bacillales</taxon>
        <taxon>Alicyclobacillaceae</taxon>
        <taxon>Effusibacillus</taxon>
    </lineage>
</organism>
<keyword evidence="1" id="KW-1133">Transmembrane helix</keyword>